<dbReference type="PANTHER" id="PTHR41913">
    <property type="entry name" value="DUF1684 DOMAIN-CONTAINING PROTEIN"/>
    <property type="match status" value="1"/>
</dbReference>
<organism evidence="2 3">
    <name type="scientific">Halonotius pteroides</name>
    <dbReference type="NCBI Taxonomy" id="268735"/>
    <lineage>
        <taxon>Archaea</taxon>
        <taxon>Methanobacteriati</taxon>
        <taxon>Methanobacteriota</taxon>
        <taxon>Stenosarchaea group</taxon>
        <taxon>Halobacteria</taxon>
        <taxon>Halobacteriales</taxon>
        <taxon>Haloferacaceae</taxon>
        <taxon>Halonotius</taxon>
    </lineage>
</organism>
<name>A0A3A6PXS2_9EURY</name>
<comment type="caution">
    <text evidence="2">The sequence shown here is derived from an EMBL/GenBank/DDBJ whole genome shotgun (WGS) entry which is preliminary data.</text>
</comment>
<evidence type="ECO:0000313" key="3">
    <source>
        <dbReference type="Proteomes" id="UP000281564"/>
    </source>
</evidence>
<dbReference type="AlphaFoldDB" id="A0A3A6PXS2"/>
<dbReference type="EMBL" id="QMDW01000024">
    <property type="protein sequence ID" value="RJX48194.1"/>
    <property type="molecule type" value="Genomic_DNA"/>
</dbReference>
<dbReference type="InterPro" id="IPR012467">
    <property type="entry name" value="DUF1684"/>
</dbReference>
<keyword evidence="3" id="KW-1185">Reference proteome</keyword>
<evidence type="ECO:0000313" key="2">
    <source>
        <dbReference type="EMBL" id="RJX48194.1"/>
    </source>
</evidence>
<evidence type="ECO:0000256" key="1">
    <source>
        <dbReference type="SAM" id="MobiDB-lite"/>
    </source>
</evidence>
<proteinExistence type="predicted"/>
<evidence type="ECO:0008006" key="4">
    <source>
        <dbReference type="Google" id="ProtNLM"/>
    </source>
</evidence>
<dbReference type="RefSeq" id="WP_120085883.1">
    <property type="nucleotide sequence ID" value="NZ_QMDW01000024.1"/>
</dbReference>
<dbReference type="OrthoDB" id="334216at2157"/>
<dbReference type="Pfam" id="PF07920">
    <property type="entry name" value="DUF1684"/>
    <property type="match status" value="1"/>
</dbReference>
<dbReference type="Gene3D" id="6.10.250.1680">
    <property type="match status" value="1"/>
</dbReference>
<accession>A0A3A6PXS2</accession>
<gene>
    <name evidence="2" type="ORF">DP106_12770</name>
</gene>
<dbReference type="PANTHER" id="PTHR41913:SF1">
    <property type="entry name" value="DUF1684 DOMAIN-CONTAINING PROTEIN"/>
    <property type="match status" value="1"/>
</dbReference>
<feature type="region of interest" description="Disordered" evidence="1">
    <location>
        <begin position="1"/>
        <end position="41"/>
    </location>
</feature>
<protein>
    <recommendedName>
        <fullName evidence="4">DUF1684 domain-containing protein</fullName>
    </recommendedName>
</protein>
<sequence length="192" mass="22246">MGATSSPPEGWADSIRQQRQTKRDHFKNSPRSPLPDEQRGAAFPELAYYEPDPAYRFVVPLEEHETKESVTVETTADGEQTYLRWGAFRFKLDGETYILQAYRPDREADRFWVPFRDETSGETTYGAGRYLDLEPDTHRVDDRWILDFNAAYNPTCAYNHAYECPMIPPENWLDVRIEAGEQDFPGESADPR</sequence>
<dbReference type="Proteomes" id="UP000281564">
    <property type="component" value="Unassembled WGS sequence"/>
</dbReference>
<reference evidence="2 3" key="1">
    <citation type="submission" date="2018-06" db="EMBL/GenBank/DDBJ databases">
        <title>Halonotius sp. F13-13 a new haloarchaeeon isolated from a solar saltern from Isla Cristina, Huelva, Spain.</title>
        <authorList>
            <person name="Duran-Viseras A."/>
            <person name="Sanchez-Porro C."/>
            <person name="Ventosa A."/>
        </authorList>
    </citation>
    <scope>NUCLEOTIDE SEQUENCE [LARGE SCALE GENOMIC DNA]</scope>
    <source>
        <strain evidence="2 3">CECT 7525</strain>
    </source>
</reference>